<dbReference type="PANTHER" id="PTHR43016">
    <property type="entry name" value="PRESEQUENCE PROTEASE"/>
    <property type="match status" value="1"/>
</dbReference>
<dbReference type="STRING" id="1216932.CM240_2083"/>
<dbReference type="Pfam" id="PF00675">
    <property type="entry name" value="Peptidase_M16"/>
    <property type="match status" value="1"/>
</dbReference>
<keyword evidence="3" id="KW-1185">Reference proteome</keyword>
<dbReference type="Pfam" id="PF22516">
    <property type="entry name" value="PreP_C"/>
    <property type="match status" value="1"/>
</dbReference>
<gene>
    <name evidence="2" type="primary">hypA</name>
    <name evidence="2" type="ORF">CM240_2083</name>
</gene>
<dbReference type="GO" id="GO:0046872">
    <property type="term" value="F:metal ion binding"/>
    <property type="evidence" value="ECO:0007669"/>
    <property type="project" value="InterPro"/>
</dbReference>
<protein>
    <submittedName>
        <fullName evidence="2">Peptidase M16C associated domain protein</fullName>
    </submittedName>
</protein>
<dbReference type="InterPro" id="IPR013578">
    <property type="entry name" value="Peptidase_M16C_assoc"/>
</dbReference>
<dbReference type="Gene3D" id="3.30.830.10">
    <property type="entry name" value="Metalloenzyme, LuxS/M16 peptidase-like"/>
    <property type="match status" value="4"/>
</dbReference>
<proteinExistence type="predicted"/>
<dbReference type="FunFam" id="3.30.830.10:FF:000034">
    <property type="entry name" value="presequence protease 1, chloroplastic/mitochondrial"/>
    <property type="match status" value="1"/>
</dbReference>
<dbReference type="EMBL" id="HG917868">
    <property type="protein sequence ID" value="CDM69241.1"/>
    <property type="molecule type" value="Genomic_DNA"/>
</dbReference>
<dbReference type="InterPro" id="IPR011765">
    <property type="entry name" value="Pept_M16_N"/>
</dbReference>
<organism evidence="2 3">
    <name type="scientific">Clostridium bornimense</name>
    <dbReference type="NCBI Taxonomy" id="1216932"/>
    <lineage>
        <taxon>Bacteria</taxon>
        <taxon>Bacillati</taxon>
        <taxon>Bacillota</taxon>
        <taxon>Clostridia</taxon>
        <taxon>Eubacteriales</taxon>
        <taxon>Clostridiaceae</taxon>
        <taxon>Clostridium</taxon>
    </lineage>
</organism>
<dbReference type="GO" id="GO:0016485">
    <property type="term" value="P:protein processing"/>
    <property type="evidence" value="ECO:0007669"/>
    <property type="project" value="TreeGrafter"/>
</dbReference>
<feature type="domain" description="Peptidase M16C associated" evidence="1">
    <location>
        <begin position="461"/>
        <end position="711"/>
    </location>
</feature>
<dbReference type="KEGG" id="clt:CM240_2083"/>
<dbReference type="AlphaFoldDB" id="W6RX35"/>
<dbReference type="PATRIC" id="fig|1216932.3.peg.2084"/>
<reference evidence="2 3" key="1">
    <citation type="submission" date="2013-11" db="EMBL/GenBank/DDBJ databases">
        <title>Complete genome sequence of Clostridum sp. M2/40.</title>
        <authorList>
            <person name="Wibberg D."/>
            <person name="Puehler A."/>
            <person name="Schlueter A."/>
        </authorList>
    </citation>
    <scope>NUCLEOTIDE SEQUENCE [LARGE SCALE GENOMIC DNA]</scope>
    <source>
        <strain evidence="3">M2/40</strain>
    </source>
</reference>
<dbReference type="HOGENOM" id="CLU_009165_1_0_9"/>
<evidence type="ECO:0000313" key="2">
    <source>
        <dbReference type="EMBL" id="CDM69241.1"/>
    </source>
</evidence>
<accession>W6RX35</accession>
<dbReference type="InterPro" id="IPR011249">
    <property type="entry name" value="Metalloenz_LuxS/M16"/>
</dbReference>
<sequence length="968" mass="111579">MVNNLNPNYTIVEETKVEEINSEAYSLEHNGTGAKILILKNEDDNKTFSITFRTTPENSTGVAHILEHSVLCGSEKYPVKEPFVEMAKGSLNTFLNAMTYPDKTMYPIASRNNKDFKNLMSVYLDAVFFPNIYKDETILMQEGWHYELENPEDELKYKGVVYNEMKGVYSSPDSMVYRKIYRGLLPDTTYGVDSGGNPKDIPNLTQEEFINFHKKYYHPSNAYIVLYGDIDVNERLEFLHNEYLSKFSKEKIDSKIKLQKPFKETKEIQEYYSISKDDDDKNKSFFTYNFAVSSTSDVTKNLAYEVLEYVLIDAQGAPLKKALLEKGLCEDVYGSFDKGIAQPVFSIIAKNVDENKKDEIKNVIMDVLKNVIDEGVDKKFLEAALNKKEFYLREGDFDRYPKGVIYSMVVNDSWIYDGDPLRYLVYEDDLKELREKINTNYYEELVKEAFIDNKFATLMMVSPKKGLEEEETKALHDKLQKIKASMDKDTIDTIVKNTELLKKKQETPDSPEALKVIPTLELSDIDKEAEKLPLTVGKYNNNTYLYSNIFTNKILYPTFLFNTKSVAEEDISYIPILARLLTRVNTKNYTYEELAKEIDFYTGGIDCGSSAFFYNDTDTDFFPYMSVKGKTTEANTKKLLELMDEVILNSSFEDKNRVKEIIFELKSRIESSLNSRSHVIAATRALSYVNKNHRYLERNSGYSFYLFLCKLCEDIDNDFDGFKNKMEQLRSEIFNKDNLYILLTCGEEEEKIFKNEIDIFYNSLGDKKFEPKDYKLELEADNEGFTTSGTVQYVAKAGKIDNYNGSAAVLKSILSLDYLWNKVRVMGGAYGCFASIGRSGNLFFTSYRDPNLNNTIDVYNNAYEYIKNFDATKDEMKKYIIGTIAEIDAPLTPAAMGEKAQANYLKRLTYEEVQKEREEILSTTVEDIRAHSEDIKKVMEDNNLCVIGNEKKIKENCDEFHSIEPLVK</sequence>
<dbReference type="InterPro" id="IPR055130">
    <property type="entry name" value="PreP_C"/>
</dbReference>
<dbReference type="Pfam" id="PF05193">
    <property type="entry name" value="Peptidase_M16_C"/>
    <property type="match status" value="1"/>
</dbReference>
<dbReference type="SUPFAM" id="SSF63411">
    <property type="entry name" value="LuxS/MPP-like metallohydrolase"/>
    <property type="match status" value="4"/>
</dbReference>
<dbReference type="Proteomes" id="UP000019426">
    <property type="component" value="Chromosome M2/40_rep1"/>
</dbReference>
<dbReference type="MEROPS" id="M16.012"/>
<dbReference type="Pfam" id="PF08367">
    <property type="entry name" value="M16C_assoc"/>
    <property type="match status" value="1"/>
</dbReference>
<dbReference type="PANTHER" id="PTHR43016:SF13">
    <property type="entry name" value="PRESEQUENCE PROTEASE, MITOCHONDRIAL"/>
    <property type="match status" value="1"/>
</dbReference>
<dbReference type="SMART" id="SM01264">
    <property type="entry name" value="M16C_associated"/>
    <property type="match status" value="1"/>
</dbReference>
<evidence type="ECO:0000313" key="3">
    <source>
        <dbReference type="Proteomes" id="UP000019426"/>
    </source>
</evidence>
<dbReference type="InterPro" id="IPR007863">
    <property type="entry name" value="Peptidase_M16_C"/>
</dbReference>
<dbReference type="eggNOG" id="COG1026">
    <property type="taxonomic scope" value="Bacteria"/>
</dbReference>
<name>W6RX35_9CLOT</name>
<evidence type="ECO:0000259" key="1">
    <source>
        <dbReference type="SMART" id="SM01264"/>
    </source>
</evidence>
<dbReference type="RefSeq" id="WP_044038969.1">
    <property type="nucleotide sequence ID" value="NZ_HG917868.1"/>
</dbReference>
<dbReference type="GO" id="GO:0004222">
    <property type="term" value="F:metalloendopeptidase activity"/>
    <property type="evidence" value="ECO:0007669"/>
    <property type="project" value="TreeGrafter"/>
</dbReference>